<evidence type="ECO:0000256" key="1">
    <source>
        <dbReference type="SAM" id="SignalP"/>
    </source>
</evidence>
<gene>
    <name evidence="2" type="ordered locus">CLDAP_34320</name>
</gene>
<name>I0I884_CALAS</name>
<dbReference type="Gene3D" id="3.40.190.10">
    <property type="entry name" value="Periplasmic binding protein-like II"/>
    <property type="match status" value="2"/>
</dbReference>
<protein>
    <submittedName>
        <fullName evidence="2">Putative ABC transporter substrate binding protein</fullName>
    </submittedName>
</protein>
<dbReference type="SUPFAM" id="SSF53850">
    <property type="entry name" value="Periplasmic binding protein-like II"/>
    <property type="match status" value="1"/>
</dbReference>
<sequence length="505" mass="54575">MLNKRGINLLIVLVALVALIAGCAAPVSAPAGEAAPGEQPAAEVTIDVLTFTGPQIAEPLQRRGAEFTERTGIKVNVTVVPFSDLYQKILTDLATGTNAFDVYVFAPQWMVDYVEPGYLEPLTDRVANNAELQWEDIAPFFRDFSASYKGEIYTIPLDGDFQMVYYRTDVLKELGMEPPQTWEDYLAIAEAAHGMDMNGDGEGDYGSCISKKRAAQAYWMVSSIASAYLQSQGTAQGGFFDLDTFKPLYGDNEGFRKALEVYKATTQFGPPEELNLDVGDTRGLWTAGRCALSIDWGDIGTLAIAEGSQVNGKTGAVILPGSTQVLDRATGKLVPCDANTCPYAVDGVNHAPFAAFGGWSGAINAASDDATKDAAFNYLAYVSAPEQSNVDVTIGATGFNPYRISQFENLDLWIEAGMTEEAANLYLGAIKASLESPNMVLDLRVPQNQRYQQVVLDTAISQFLAGELTLDETVKAVEAGWEEITEELGRDTQRAAYLASLGVTR</sequence>
<dbReference type="PANTHER" id="PTHR43649">
    <property type="entry name" value="ARABINOSE-BINDING PROTEIN-RELATED"/>
    <property type="match status" value="1"/>
</dbReference>
<feature type="signal peptide" evidence="1">
    <location>
        <begin position="1"/>
        <end position="29"/>
    </location>
</feature>
<dbReference type="HOGENOM" id="CLU_031285_9_3_0"/>
<dbReference type="PROSITE" id="PS51257">
    <property type="entry name" value="PROKAR_LIPOPROTEIN"/>
    <property type="match status" value="1"/>
</dbReference>
<organism evidence="2 3">
    <name type="scientific">Caldilinea aerophila (strain DSM 14535 / JCM 11387 / NBRC 104270 / STL-6-O1)</name>
    <dbReference type="NCBI Taxonomy" id="926550"/>
    <lineage>
        <taxon>Bacteria</taxon>
        <taxon>Bacillati</taxon>
        <taxon>Chloroflexota</taxon>
        <taxon>Caldilineae</taxon>
        <taxon>Caldilineales</taxon>
        <taxon>Caldilineaceae</taxon>
        <taxon>Caldilinea</taxon>
    </lineage>
</organism>
<dbReference type="EMBL" id="AP012337">
    <property type="protein sequence ID" value="BAM01472.1"/>
    <property type="molecule type" value="Genomic_DNA"/>
</dbReference>
<dbReference type="STRING" id="926550.CLDAP_34320"/>
<evidence type="ECO:0000313" key="3">
    <source>
        <dbReference type="Proteomes" id="UP000007880"/>
    </source>
</evidence>
<dbReference type="PANTHER" id="PTHR43649:SF12">
    <property type="entry name" value="DIACETYLCHITOBIOSE BINDING PROTEIN DASA"/>
    <property type="match status" value="1"/>
</dbReference>
<dbReference type="KEGG" id="cap:CLDAP_34320"/>
<feature type="chain" id="PRO_5003629534" evidence="1">
    <location>
        <begin position="30"/>
        <end position="505"/>
    </location>
</feature>
<keyword evidence="1" id="KW-0732">Signal</keyword>
<dbReference type="eggNOG" id="COG1653">
    <property type="taxonomic scope" value="Bacteria"/>
</dbReference>
<dbReference type="OrthoDB" id="9812682at2"/>
<accession>I0I884</accession>
<reference evidence="2 3" key="1">
    <citation type="submission" date="2012-02" db="EMBL/GenBank/DDBJ databases">
        <title>Complete genome sequence of Caldilinea aerophila DSM 14535 (= NBRC 102666).</title>
        <authorList>
            <person name="Oguchi A."/>
            <person name="Hosoyama A."/>
            <person name="Sekine M."/>
            <person name="Fukai R."/>
            <person name="Kato Y."/>
            <person name="Nakamura S."/>
            <person name="Hanada S."/>
            <person name="Yamazaki S."/>
            <person name="Fujita N."/>
        </authorList>
    </citation>
    <scope>NUCLEOTIDE SEQUENCE [LARGE SCALE GENOMIC DNA]</scope>
    <source>
        <strain evidence="3">DSM 14535 / JCM 11387 / NBRC 104270 / STL-6-O1</strain>
    </source>
</reference>
<dbReference type="InterPro" id="IPR050490">
    <property type="entry name" value="Bact_solute-bd_prot1"/>
</dbReference>
<dbReference type="AlphaFoldDB" id="I0I884"/>
<dbReference type="InterPro" id="IPR006059">
    <property type="entry name" value="SBP"/>
</dbReference>
<keyword evidence="3" id="KW-1185">Reference proteome</keyword>
<proteinExistence type="predicted"/>
<dbReference type="Pfam" id="PF01547">
    <property type="entry name" value="SBP_bac_1"/>
    <property type="match status" value="1"/>
</dbReference>
<dbReference type="PATRIC" id="fig|926550.5.peg.3703"/>
<evidence type="ECO:0000313" key="2">
    <source>
        <dbReference type="EMBL" id="BAM01472.1"/>
    </source>
</evidence>
<dbReference type="RefSeq" id="WP_014434698.1">
    <property type="nucleotide sequence ID" value="NC_017079.1"/>
</dbReference>
<dbReference type="Proteomes" id="UP000007880">
    <property type="component" value="Chromosome"/>
</dbReference>